<reference evidence="1 2" key="1">
    <citation type="submission" date="2018-06" db="EMBL/GenBank/DDBJ databases">
        <title>Extensive metabolic versatility and redundancy in microbially diverse, dynamic hydrothermal sediments.</title>
        <authorList>
            <person name="Dombrowski N."/>
            <person name="Teske A."/>
            <person name="Baker B.J."/>
        </authorList>
    </citation>
    <scope>NUCLEOTIDE SEQUENCE [LARGE SCALE GENOMIC DNA]</scope>
    <source>
        <strain evidence="1">B7_G13</strain>
    </source>
</reference>
<sequence>MARFEDAEREFWLGDNKAKLEWWWTAGNRPRPFPEPKKLFARAYKLGRRYLRPFPNWEICITPELLGMGATWEDMSHVAYGGRVRVFHLSRDLRIVAEVEKIRRFPALEVQYGFRESRDAVQVERRVLLYLPPEMWREVVKEG</sequence>
<name>A0A662D0Z5_UNCAE</name>
<dbReference type="EMBL" id="QMPY01000043">
    <property type="protein sequence ID" value="RLE08133.1"/>
    <property type="molecule type" value="Genomic_DNA"/>
</dbReference>
<proteinExistence type="predicted"/>
<evidence type="ECO:0000313" key="2">
    <source>
        <dbReference type="Proteomes" id="UP000277457"/>
    </source>
</evidence>
<accession>A0A662D0Z5</accession>
<comment type="caution">
    <text evidence="1">The sequence shown here is derived from an EMBL/GenBank/DDBJ whole genome shotgun (WGS) entry which is preliminary data.</text>
</comment>
<gene>
    <name evidence="1" type="ORF">DRZ78_01670</name>
</gene>
<protein>
    <submittedName>
        <fullName evidence="1">Uncharacterized protein</fullName>
    </submittedName>
</protein>
<organism evidence="1 2">
    <name type="scientific">Aerophobetes bacterium</name>
    <dbReference type="NCBI Taxonomy" id="2030807"/>
    <lineage>
        <taxon>Bacteria</taxon>
        <taxon>Candidatus Aerophobota</taxon>
    </lineage>
</organism>
<evidence type="ECO:0000313" key="1">
    <source>
        <dbReference type="EMBL" id="RLE08133.1"/>
    </source>
</evidence>
<dbReference type="AlphaFoldDB" id="A0A662D0Z5"/>
<dbReference type="Proteomes" id="UP000277457">
    <property type="component" value="Unassembled WGS sequence"/>
</dbReference>